<keyword evidence="2" id="KW-1185">Reference proteome</keyword>
<dbReference type="EMBL" id="BLAD01000068">
    <property type="protein sequence ID" value="GES03404.1"/>
    <property type="molecule type" value="Genomic_DNA"/>
</dbReference>
<organism evidence="1 2">
    <name type="scientific">Acrocarpospora corrugata</name>
    <dbReference type="NCBI Taxonomy" id="35763"/>
    <lineage>
        <taxon>Bacteria</taxon>
        <taxon>Bacillati</taxon>
        <taxon>Actinomycetota</taxon>
        <taxon>Actinomycetes</taxon>
        <taxon>Streptosporangiales</taxon>
        <taxon>Streptosporangiaceae</taxon>
        <taxon>Acrocarpospora</taxon>
    </lineage>
</organism>
<dbReference type="Proteomes" id="UP000334990">
    <property type="component" value="Unassembled WGS sequence"/>
</dbReference>
<reference evidence="1 2" key="1">
    <citation type="submission" date="2019-10" db="EMBL/GenBank/DDBJ databases">
        <title>Whole genome shotgun sequence of Acrocarpospora corrugata NBRC 13972.</title>
        <authorList>
            <person name="Ichikawa N."/>
            <person name="Kimura A."/>
            <person name="Kitahashi Y."/>
            <person name="Komaki H."/>
            <person name="Oguchi A."/>
        </authorList>
    </citation>
    <scope>NUCLEOTIDE SEQUENCE [LARGE SCALE GENOMIC DNA]</scope>
    <source>
        <strain evidence="1 2">NBRC 13972</strain>
    </source>
</reference>
<comment type="caution">
    <text evidence="1">The sequence shown here is derived from an EMBL/GenBank/DDBJ whole genome shotgun (WGS) entry which is preliminary data.</text>
</comment>
<dbReference type="AlphaFoldDB" id="A0A5M3W3Q4"/>
<name>A0A5M3W3Q4_9ACTN</name>
<evidence type="ECO:0000313" key="1">
    <source>
        <dbReference type="EMBL" id="GES03404.1"/>
    </source>
</evidence>
<evidence type="ECO:0000313" key="2">
    <source>
        <dbReference type="Proteomes" id="UP000334990"/>
    </source>
</evidence>
<protein>
    <submittedName>
        <fullName evidence="1">Uncharacterized protein</fullName>
    </submittedName>
</protein>
<gene>
    <name evidence="1" type="ORF">Acor_54700</name>
</gene>
<proteinExistence type="predicted"/>
<dbReference type="RefSeq" id="WP_155339569.1">
    <property type="nucleotide sequence ID" value="NZ_BAAABN010000068.1"/>
</dbReference>
<sequence length="254" mass="27644">MIEPSCPAADPEQGSLAERANHALLALADRADRKKTEAELSAITAACTRAEALTARLASCMRIGVELASLGLGYVRPSVPSQASKAIPNLRRAATQAADPSQDLTERLRSGAVQDALKAAETTAKLIDQALIRAAEAERARLTPADLHRPIATMPGNESLQARIRKVQASLSRSFTGPVAEIPAFVDRWRQYAEEWEDTRHEVSQRLAELPAEIKAFVEAAASERGAPWSMLTAAVREWLDTDDHGDGYEVRKW</sequence>
<accession>A0A5M3W3Q4</accession>